<dbReference type="AlphaFoldDB" id="A0AAD4UTF8"/>
<dbReference type="SUPFAM" id="SSF56672">
    <property type="entry name" value="DNA/RNA polymerases"/>
    <property type="match status" value="1"/>
</dbReference>
<sequence>MFTGPGLSDHTRGIVTIRQKLVKGKKPFLFFNLWTYHEEFAPLVEQVLSTPVEGFSPPMFRLCLRIFYFTFSQEDGCLLSLPVEAEEMKRTMFSLNRNKAPGPDGYSAHFFKSAWEIVSQDVIEAVKSFFASGKLLREVNSTIMVLVPKVPNPTFMGDFRPISCCNTIYKCITKLIANRINGLLPKIISPTLYVPTLPIGLN</sequence>
<reference evidence="1 2" key="1">
    <citation type="journal article" date="2022" name="G3 (Bethesda)">
        <title>Whole-genome sequence and methylome profiling of the almond [Prunus dulcis (Mill.) D.A. Webb] cultivar 'Nonpareil'.</title>
        <authorList>
            <person name="D'Amico-Willman K.M."/>
            <person name="Ouma W.Z."/>
            <person name="Meulia T."/>
            <person name="Sideli G.M."/>
            <person name="Gradziel T.M."/>
            <person name="Fresnedo-Ramirez J."/>
        </authorList>
    </citation>
    <scope>NUCLEOTIDE SEQUENCE [LARGE SCALE GENOMIC DNA]</scope>
    <source>
        <strain evidence="1">Clone GOH B32 T37-40</strain>
    </source>
</reference>
<organism evidence="1 2">
    <name type="scientific">Prunus dulcis</name>
    <name type="common">Almond</name>
    <name type="synonym">Amygdalus dulcis</name>
    <dbReference type="NCBI Taxonomy" id="3755"/>
    <lineage>
        <taxon>Eukaryota</taxon>
        <taxon>Viridiplantae</taxon>
        <taxon>Streptophyta</taxon>
        <taxon>Embryophyta</taxon>
        <taxon>Tracheophyta</taxon>
        <taxon>Spermatophyta</taxon>
        <taxon>Magnoliopsida</taxon>
        <taxon>eudicotyledons</taxon>
        <taxon>Gunneridae</taxon>
        <taxon>Pentapetalae</taxon>
        <taxon>rosids</taxon>
        <taxon>fabids</taxon>
        <taxon>Rosales</taxon>
        <taxon>Rosaceae</taxon>
        <taxon>Amygdaloideae</taxon>
        <taxon>Amygdaleae</taxon>
        <taxon>Prunus</taxon>
    </lineage>
</organism>
<dbReference type="PANTHER" id="PTHR46890">
    <property type="entry name" value="NON-LTR RETROLELEMENT REVERSE TRANSCRIPTASE-LIKE PROTEIN-RELATED"/>
    <property type="match status" value="1"/>
</dbReference>
<dbReference type="InterPro" id="IPR043502">
    <property type="entry name" value="DNA/RNA_pol_sf"/>
</dbReference>
<dbReference type="PANTHER" id="PTHR46890:SF48">
    <property type="entry name" value="RNA-DIRECTED DNA POLYMERASE"/>
    <property type="match status" value="1"/>
</dbReference>
<proteinExistence type="predicted"/>
<dbReference type="InterPro" id="IPR052343">
    <property type="entry name" value="Retrotransposon-Effector_Assoc"/>
</dbReference>
<protein>
    <submittedName>
        <fullName evidence="1">Uncharacterized protein</fullName>
    </submittedName>
</protein>
<accession>A0AAD4UTF8</accession>
<dbReference type="EMBL" id="JAJFAZ020000008">
    <property type="protein sequence ID" value="KAI5311581.1"/>
    <property type="molecule type" value="Genomic_DNA"/>
</dbReference>
<gene>
    <name evidence="1" type="ORF">L3X38_040754</name>
</gene>
<evidence type="ECO:0000313" key="1">
    <source>
        <dbReference type="EMBL" id="KAI5311581.1"/>
    </source>
</evidence>
<evidence type="ECO:0000313" key="2">
    <source>
        <dbReference type="Proteomes" id="UP001054821"/>
    </source>
</evidence>
<comment type="caution">
    <text evidence="1">The sequence shown here is derived from an EMBL/GenBank/DDBJ whole genome shotgun (WGS) entry which is preliminary data.</text>
</comment>
<keyword evidence="2" id="KW-1185">Reference proteome</keyword>
<dbReference type="Proteomes" id="UP001054821">
    <property type="component" value="Chromosome 8"/>
</dbReference>
<name>A0AAD4UTF8_PRUDU</name>